<keyword evidence="4" id="KW-1185">Reference proteome</keyword>
<feature type="region of interest" description="Disordered" evidence="1">
    <location>
        <begin position="194"/>
        <end position="225"/>
    </location>
</feature>
<evidence type="ECO:0000313" key="3">
    <source>
        <dbReference type="EMBL" id="KYG33871.1"/>
    </source>
</evidence>
<dbReference type="SMART" id="SM01251">
    <property type="entry name" value="KbaA"/>
    <property type="match status" value="1"/>
</dbReference>
<keyword evidence="2" id="KW-0472">Membrane</keyword>
<feature type="compositionally biased region" description="Basic residues" evidence="1">
    <location>
        <begin position="216"/>
        <end position="225"/>
    </location>
</feature>
<reference evidence="3" key="1">
    <citation type="submission" date="2016-02" db="EMBL/GenBank/DDBJ databases">
        <title>Genome sequence of Bacillus trypoxylicola KCTC 13244(T).</title>
        <authorList>
            <person name="Jeong H."/>
            <person name="Park S.-H."/>
            <person name="Choi S.-K."/>
        </authorList>
    </citation>
    <scope>NUCLEOTIDE SEQUENCE [LARGE SCALE GENOMIC DNA]</scope>
    <source>
        <strain evidence="3">KCTC 13244</strain>
    </source>
</reference>
<evidence type="ECO:0000256" key="1">
    <source>
        <dbReference type="SAM" id="MobiDB-lite"/>
    </source>
</evidence>
<keyword evidence="2" id="KW-1133">Transmembrane helix</keyword>
<dbReference type="RefSeq" id="WP_061947682.1">
    <property type="nucleotide sequence ID" value="NZ_LTAO01000004.1"/>
</dbReference>
<accession>A0A162EW24</accession>
<dbReference type="PIRSF" id="PIRSF029886">
    <property type="entry name" value="KBAA"/>
    <property type="match status" value="1"/>
</dbReference>
<dbReference type="Pfam" id="PF14089">
    <property type="entry name" value="KbaA"/>
    <property type="match status" value="1"/>
</dbReference>
<dbReference type="Proteomes" id="UP000075806">
    <property type="component" value="Unassembled WGS sequence"/>
</dbReference>
<organism evidence="3 4">
    <name type="scientific">Alkalihalobacillus trypoxylicola</name>
    <dbReference type="NCBI Taxonomy" id="519424"/>
    <lineage>
        <taxon>Bacteria</taxon>
        <taxon>Bacillati</taxon>
        <taxon>Bacillota</taxon>
        <taxon>Bacilli</taxon>
        <taxon>Bacillales</taxon>
        <taxon>Bacillaceae</taxon>
        <taxon>Alkalihalobacillus</taxon>
    </lineage>
</organism>
<dbReference type="AlphaFoldDB" id="A0A162EW24"/>
<name>A0A162EW24_9BACI</name>
<feature type="transmembrane region" description="Helical" evidence="2">
    <location>
        <begin position="169"/>
        <end position="191"/>
    </location>
</feature>
<feature type="transmembrane region" description="Helical" evidence="2">
    <location>
        <begin position="142"/>
        <end position="163"/>
    </location>
</feature>
<gene>
    <name evidence="3" type="ORF">AZF04_15255</name>
</gene>
<proteinExistence type="predicted"/>
<comment type="caution">
    <text evidence="3">The sequence shown here is derived from an EMBL/GenBank/DDBJ whole genome shotgun (WGS) entry which is preliminary data.</text>
</comment>
<dbReference type="InterPro" id="IPR024164">
    <property type="entry name" value="KinB-signalling_activ"/>
</dbReference>
<evidence type="ECO:0000256" key="2">
    <source>
        <dbReference type="SAM" id="Phobius"/>
    </source>
</evidence>
<keyword evidence="2" id="KW-0812">Transmembrane</keyword>
<dbReference type="STRING" id="519424.AZF04_15255"/>
<feature type="transmembrane region" description="Helical" evidence="2">
    <location>
        <begin position="81"/>
        <end position="101"/>
    </location>
</feature>
<dbReference type="OrthoDB" id="2374256at2"/>
<dbReference type="GO" id="GO:0045881">
    <property type="term" value="P:positive regulation of sporulation resulting in formation of a cellular spore"/>
    <property type="evidence" value="ECO:0007669"/>
    <property type="project" value="InterPro"/>
</dbReference>
<feature type="transmembrane region" description="Helical" evidence="2">
    <location>
        <begin position="45"/>
        <end position="69"/>
    </location>
</feature>
<feature type="transmembrane region" description="Helical" evidence="2">
    <location>
        <begin position="113"/>
        <end position="133"/>
    </location>
</feature>
<evidence type="ECO:0000313" key="4">
    <source>
        <dbReference type="Proteomes" id="UP000075806"/>
    </source>
</evidence>
<dbReference type="EMBL" id="LTAO01000004">
    <property type="protein sequence ID" value="KYG33871.1"/>
    <property type="molecule type" value="Genomic_DNA"/>
</dbReference>
<sequence length="225" mass="25765">MNSRKVVFLFWSTLVIGSLSGTIVGFFFDYDLLVGDGFLNLFFGLVWLLGITASFTLIAQMGFFAYLTVHRFGLGLFKTARLWNAVQIILIAFVIFDLIYFRYVAFASGDETIFHYMLMPLLFTLYCVLIAFLKSKDTNKAAFIPALFFMVVVTSIEWVPALIENNVKWLWVYFTPLLAANTWQLLILHRLQSSDDGKSKRGNPGQEPAVLVRENSKKKKKKKKK</sequence>
<protein>
    <submittedName>
        <fullName evidence="3">KinB activator protein</fullName>
    </submittedName>
</protein>